<dbReference type="CDD" id="cd06262">
    <property type="entry name" value="metallo-hydrolase-like_MBL-fold"/>
    <property type="match status" value="1"/>
</dbReference>
<dbReference type="PANTHER" id="PTHR46233:SF3">
    <property type="entry name" value="HYDROXYACYLGLUTATHIONE HYDROLASE GLOC"/>
    <property type="match status" value="1"/>
</dbReference>
<dbReference type="InterPro" id="IPR001279">
    <property type="entry name" value="Metallo-B-lactamas"/>
</dbReference>
<dbReference type="GO" id="GO:0046872">
    <property type="term" value="F:metal ion binding"/>
    <property type="evidence" value="ECO:0007669"/>
    <property type="project" value="UniProtKB-KW"/>
</dbReference>
<comment type="caution">
    <text evidence="6">The sequence shown here is derived from an EMBL/GenBank/DDBJ whole genome shotgun (WGS) entry which is preliminary data.</text>
</comment>
<evidence type="ECO:0000256" key="4">
    <source>
        <dbReference type="ARBA" id="ARBA00022833"/>
    </source>
</evidence>
<reference evidence="6" key="1">
    <citation type="journal article" date="2020" name="mSystems">
        <title>Genome- and Community-Level Interaction Insights into Carbon Utilization and Element Cycling Functions of Hydrothermarchaeota in Hydrothermal Sediment.</title>
        <authorList>
            <person name="Zhou Z."/>
            <person name="Liu Y."/>
            <person name="Xu W."/>
            <person name="Pan J."/>
            <person name="Luo Z.H."/>
            <person name="Li M."/>
        </authorList>
    </citation>
    <scope>NUCLEOTIDE SEQUENCE [LARGE SCALE GENOMIC DNA]</scope>
    <source>
        <strain evidence="6">SpSt-780</strain>
    </source>
</reference>
<evidence type="ECO:0000313" key="6">
    <source>
        <dbReference type="EMBL" id="HGW92492.1"/>
    </source>
</evidence>
<evidence type="ECO:0000256" key="3">
    <source>
        <dbReference type="ARBA" id="ARBA00022801"/>
    </source>
</evidence>
<dbReference type="EMBL" id="DTHG01000099">
    <property type="protein sequence ID" value="HGW92492.1"/>
    <property type="molecule type" value="Genomic_DNA"/>
</dbReference>
<keyword evidence="4" id="KW-0862">Zinc</keyword>
<proteinExistence type="predicted"/>
<dbReference type="SMART" id="SM00849">
    <property type="entry name" value="Lactamase_B"/>
    <property type="match status" value="1"/>
</dbReference>
<dbReference type="AlphaFoldDB" id="A0A7C4UDN3"/>
<keyword evidence="3 6" id="KW-0378">Hydrolase</keyword>
<keyword evidence="2" id="KW-0479">Metal-binding</keyword>
<dbReference type="Gene3D" id="3.60.15.10">
    <property type="entry name" value="Ribonuclease Z/Hydroxyacylglutathione hydrolase-like"/>
    <property type="match status" value="1"/>
</dbReference>
<dbReference type="GO" id="GO:0016787">
    <property type="term" value="F:hydrolase activity"/>
    <property type="evidence" value="ECO:0007669"/>
    <property type="project" value="UniProtKB-KW"/>
</dbReference>
<gene>
    <name evidence="6" type="ORF">ENV67_08160</name>
</gene>
<evidence type="ECO:0000256" key="1">
    <source>
        <dbReference type="ARBA" id="ARBA00001947"/>
    </source>
</evidence>
<dbReference type="SUPFAM" id="SSF56281">
    <property type="entry name" value="Metallo-hydrolase/oxidoreductase"/>
    <property type="match status" value="1"/>
</dbReference>
<dbReference type="InterPro" id="IPR036866">
    <property type="entry name" value="RibonucZ/Hydroxyglut_hydro"/>
</dbReference>
<sequence>MVYMEIKNFITGSLSTNTYIIEGKGGSIIIDPGSFVEVEKTPKFIINTHGHFDHIKGNRVYKEKFGANICIHLYDNDFLTSPVYNGSILFDENVVSPPGDIFLKDGDSFIFEDEEFRILHTPGHTPGSICILYKEFIFTGDTIMMFGIGRTDFYGGSEELIKKSIERILKIEENLIVLPGHGPKGRLNDLKKALL</sequence>
<name>A0A7C4UDN3_UNCW3</name>
<evidence type="ECO:0000256" key="2">
    <source>
        <dbReference type="ARBA" id="ARBA00022723"/>
    </source>
</evidence>
<feature type="domain" description="Metallo-beta-lactamase" evidence="5">
    <location>
        <begin position="15"/>
        <end position="181"/>
    </location>
</feature>
<organism evidence="6">
    <name type="scientific">candidate division WOR-3 bacterium</name>
    <dbReference type="NCBI Taxonomy" id="2052148"/>
    <lineage>
        <taxon>Bacteria</taxon>
        <taxon>Bacteria division WOR-3</taxon>
    </lineage>
</organism>
<comment type="cofactor">
    <cofactor evidence="1">
        <name>Zn(2+)</name>
        <dbReference type="ChEBI" id="CHEBI:29105"/>
    </cofactor>
</comment>
<protein>
    <submittedName>
        <fullName evidence="6">MBL fold metallo-hydrolase</fullName>
    </submittedName>
</protein>
<dbReference type="Pfam" id="PF00753">
    <property type="entry name" value="Lactamase_B"/>
    <property type="match status" value="1"/>
</dbReference>
<evidence type="ECO:0000259" key="5">
    <source>
        <dbReference type="SMART" id="SM00849"/>
    </source>
</evidence>
<accession>A0A7C4UDN3</accession>
<dbReference type="PANTHER" id="PTHR46233">
    <property type="entry name" value="HYDROXYACYLGLUTATHIONE HYDROLASE GLOC"/>
    <property type="match status" value="1"/>
</dbReference>
<dbReference type="InterPro" id="IPR051453">
    <property type="entry name" value="MBL_Glyoxalase_II"/>
</dbReference>